<accession>R7UKM8</accession>
<dbReference type="PANTHER" id="PTHR12509">
    <property type="entry name" value="SPERMATOGENESIS-ASSOCIATED 4-RELATED"/>
    <property type="match status" value="1"/>
</dbReference>
<feature type="coiled-coil region" evidence="1">
    <location>
        <begin position="202"/>
        <end position="229"/>
    </location>
</feature>
<dbReference type="FunCoup" id="R7UKM8">
    <property type="interactions" value="38"/>
</dbReference>
<evidence type="ECO:0000256" key="1">
    <source>
        <dbReference type="SAM" id="Coils"/>
    </source>
</evidence>
<sequence>MSEEIDENLLADLYDWVDKIPLSRPKKDIRRDFADGVMVAEIVRYHLPNFVEMHYCPANNVQNKTTNWKLLNRKVFRKLNFEVKDDVIDAIVLCKPFAVENFLLLLRLKIDRYLYEKKRPGEQKDSNKGRAYRASKMSHERKGSVPDVSGVSRRRGGQAVQPASSVSSPNQGGDMVPRVAVEEMEQEILGRDETVQIMKAKIRRLEQLLHLKDIRLDDLQSRMERLEVDRKPTSQVHQAKNKAH</sequence>
<dbReference type="Pfam" id="PF06294">
    <property type="entry name" value="CH_2"/>
    <property type="match status" value="1"/>
</dbReference>
<proteinExistence type="predicted"/>
<evidence type="ECO:0000313" key="6">
    <source>
        <dbReference type="Proteomes" id="UP000014760"/>
    </source>
</evidence>
<evidence type="ECO:0000256" key="2">
    <source>
        <dbReference type="SAM" id="MobiDB-lite"/>
    </source>
</evidence>
<dbReference type="SUPFAM" id="SSF47576">
    <property type="entry name" value="Calponin-homology domain, CH-domain"/>
    <property type="match status" value="1"/>
</dbReference>
<keyword evidence="1" id="KW-0175">Coiled coil</keyword>
<feature type="region of interest" description="Disordered" evidence="2">
    <location>
        <begin position="120"/>
        <end position="175"/>
    </location>
</feature>
<dbReference type="InterPro" id="IPR036872">
    <property type="entry name" value="CH_dom_sf"/>
</dbReference>
<dbReference type="EMBL" id="KB300180">
    <property type="protein sequence ID" value="ELU07059.1"/>
    <property type="molecule type" value="Genomic_DNA"/>
</dbReference>
<dbReference type="GO" id="GO:0051493">
    <property type="term" value="P:regulation of cytoskeleton organization"/>
    <property type="evidence" value="ECO:0007669"/>
    <property type="project" value="TreeGrafter"/>
</dbReference>
<dbReference type="GO" id="GO:0005930">
    <property type="term" value="C:axoneme"/>
    <property type="evidence" value="ECO:0007669"/>
    <property type="project" value="TreeGrafter"/>
</dbReference>
<reference evidence="6" key="1">
    <citation type="submission" date="2012-12" db="EMBL/GenBank/DDBJ databases">
        <authorList>
            <person name="Hellsten U."/>
            <person name="Grimwood J."/>
            <person name="Chapman J.A."/>
            <person name="Shapiro H."/>
            <person name="Aerts A."/>
            <person name="Otillar R.P."/>
            <person name="Terry A.Y."/>
            <person name="Boore J.L."/>
            <person name="Simakov O."/>
            <person name="Marletaz F."/>
            <person name="Cho S.-J."/>
            <person name="Edsinger-Gonzales E."/>
            <person name="Havlak P."/>
            <person name="Kuo D.-H."/>
            <person name="Larsson T."/>
            <person name="Lv J."/>
            <person name="Arendt D."/>
            <person name="Savage R."/>
            <person name="Osoegawa K."/>
            <person name="de Jong P."/>
            <person name="Lindberg D.R."/>
            <person name="Seaver E.C."/>
            <person name="Weisblat D.A."/>
            <person name="Putnam N.H."/>
            <person name="Grigoriev I.V."/>
            <person name="Rokhsar D.S."/>
        </authorList>
    </citation>
    <scope>NUCLEOTIDE SEQUENCE</scope>
    <source>
        <strain evidence="6">I ESC-2004</strain>
    </source>
</reference>
<dbReference type="EMBL" id="AMQN01007185">
    <property type="status" value="NOT_ANNOTATED_CDS"/>
    <property type="molecule type" value="Genomic_DNA"/>
</dbReference>
<evidence type="ECO:0000313" key="5">
    <source>
        <dbReference type="EnsemblMetazoa" id="CapteP141024"/>
    </source>
</evidence>
<evidence type="ECO:0000259" key="3">
    <source>
        <dbReference type="PROSITE" id="PS50021"/>
    </source>
</evidence>
<dbReference type="PANTHER" id="PTHR12509:SF9">
    <property type="entry name" value="SPERM FLAGELLAR PROTEIN 1 ISOFORM X1"/>
    <property type="match status" value="1"/>
</dbReference>
<dbReference type="GO" id="GO:0008017">
    <property type="term" value="F:microtubule binding"/>
    <property type="evidence" value="ECO:0007669"/>
    <property type="project" value="TreeGrafter"/>
</dbReference>
<evidence type="ECO:0000313" key="4">
    <source>
        <dbReference type="EMBL" id="ELU07059.1"/>
    </source>
</evidence>
<reference evidence="4 6" key="2">
    <citation type="journal article" date="2013" name="Nature">
        <title>Insights into bilaterian evolution from three spiralian genomes.</title>
        <authorList>
            <person name="Simakov O."/>
            <person name="Marletaz F."/>
            <person name="Cho S.J."/>
            <person name="Edsinger-Gonzales E."/>
            <person name="Havlak P."/>
            <person name="Hellsten U."/>
            <person name="Kuo D.H."/>
            <person name="Larsson T."/>
            <person name="Lv J."/>
            <person name="Arendt D."/>
            <person name="Savage R."/>
            <person name="Osoegawa K."/>
            <person name="de Jong P."/>
            <person name="Grimwood J."/>
            <person name="Chapman J.A."/>
            <person name="Shapiro H."/>
            <person name="Aerts A."/>
            <person name="Otillar R.P."/>
            <person name="Terry A.Y."/>
            <person name="Boore J.L."/>
            <person name="Grigoriev I.V."/>
            <person name="Lindberg D.R."/>
            <person name="Seaver E.C."/>
            <person name="Weisblat D.A."/>
            <person name="Putnam N.H."/>
            <person name="Rokhsar D.S."/>
        </authorList>
    </citation>
    <scope>NUCLEOTIDE SEQUENCE</scope>
    <source>
        <strain evidence="4 6">I ESC-2004</strain>
    </source>
</reference>
<name>R7UKM8_CAPTE</name>
<dbReference type="AlphaFoldDB" id="R7UKM8"/>
<reference evidence="5" key="3">
    <citation type="submission" date="2015-06" db="UniProtKB">
        <authorList>
            <consortium name="EnsemblMetazoa"/>
        </authorList>
    </citation>
    <scope>IDENTIFICATION</scope>
</reference>
<dbReference type="PROSITE" id="PS50021">
    <property type="entry name" value="CH"/>
    <property type="match status" value="1"/>
</dbReference>
<feature type="compositionally biased region" description="Polar residues" evidence="2">
    <location>
        <begin position="161"/>
        <end position="171"/>
    </location>
</feature>
<organism evidence="4">
    <name type="scientific">Capitella teleta</name>
    <name type="common">Polychaete worm</name>
    <dbReference type="NCBI Taxonomy" id="283909"/>
    <lineage>
        <taxon>Eukaryota</taxon>
        <taxon>Metazoa</taxon>
        <taxon>Spiralia</taxon>
        <taxon>Lophotrochozoa</taxon>
        <taxon>Annelida</taxon>
        <taxon>Polychaeta</taxon>
        <taxon>Sedentaria</taxon>
        <taxon>Scolecida</taxon>
        <taxon>Capitellidae</taxon>
        <taxon>Capitella</taxon>
    </lineage>
</organism>
<dbReference type="OrthoDB" id="193300at2759"/>
<dbReference type="OMA" id="KLDNWNT"/>
<feature type="domain" description="Calponin-homology (CH)" evidence="3">
    <location>
        <begin position="7"/>
        <end position="111"/>
    </location>
</feature>
<dbReference type="Gene3D" id="1.10.418.10">
    <property type="entry name" value="Calponin-like domain"/>
    <property type="match status" value="1"/>
</dbReference>
<keyword evidence="6" id="KW-1185">Reference proteome</keyword>
<dbReference type="InterPro" id="IPR001715">
    <property type="entry name" value="CH_dom"/>
</dbReference>
<dbReference type="FunFam" id="1.10.418.10:FF:000059">
    <property type="entry name" value="RIKEN cDNA 6430531B16 gene"/>
    <property type="match status" value="1"/>
</dbReference>
<protein>
    <recommendedName>
        <fullName evidence="3">Calponin-homology (CH) domain-containing protein</fullName>
    </recommendedName>
</protein>
<gene>
    <name evidence="4" type="ORF">CAPTEDRAFT_141024</name>
</gene>
<dbReference type="STRING" id="283909.R7UKM8"/>
<dbReference type="HOGENOM" id="CLU_069635_1_0_1"/>
<dbReference type="Proteomes" id="UP000014760">
    <property type="component" value="Unassembled WGS sequence"/>
</dbReference>
<dbReference type="EnsemblMetazoa" id="CapteT141024">
    <property type="protein sequence ID" value="CapteP141024"/>
    <property type="gene ID" value="CapteG141024"/>
</dbReference>
<dbReference type="InterPro" id="IPR010441">
    <property type="entry name" value="CH_2"/>
</dbReference>
<dbReference type="InterPro" id="IPR052111">
    <property type="entry name" value="Spermatogenesis_Ciliary_MAP"/>
</dbReference>